<evidence type="ECO:0000259" key="7">
    <source>
        <dbReference type="Pfam" id="PF00892"/>
    </source>
</evidence>
<evidence type="ECO:0000313" key="9">
    <source>
        <dbReference type="Proteomes" id="UP000265691"/>
    </source>
</evidence>
<proteinExistence type="predicted"/>
<evidence type="ECO:0000313" key="8">
    <source>
        <dbReference type="EMBL" id="RIY31334.1"/>
    </source>
</evidence>
<dbReference type="Proteomes" id="UP000265691">
    <property type="component" value="Unassembled WGS sequence"/>
</dbReference>
<feature type="transmembrane region" description="Helical" evidence="6">
    <location>
        <begin position="7"/>
        <end position="27"/>
    </location>
</feature>
<feature type="domain" description="EamA" evidence="7">
    <location>
        <begin position="215"/>
        <end position="346"/>
    </location>
</feature>
<evidence type="ECO:0000256" key="2">
    <source>
        <dbReference type="ARBA" id="ARBA00022692"/>
    </source>
</evidence>
<feature type="transmembrane region" description="Helical" evidence="6">
    <location>
        <begin position="187"/>
        <end position="205"/>
    </location>
</feature>
<keyword evidence="3 6" id="KW-1133">Transmembrane helix</keyword>
<dbReference type="PANTHER" id="PTHR22911">
    <property type="entry name" value="ACYL-MALONYL CONDENSING ENZYME-RELATED"/>
    <property type="match status" value="1"/>
</dbReference>
<feature type="transmembrane region" description="Helical" evidence="6">
    <location>
        <begin position="128"/>
        <end position="149"/>
    </location>
</feature>
<name>A0A3A1Y5K6_9GAMM</name>
<keyword evidence="2 6" id="KW-0812">Transmembrane</keyword>
<dbReference type="EMBL" id="NRHC01000100">
    <property type="protein sequence ID" value="RIY31334.1"/>
    <property type="molecule type" value="Genomic_DNA"/>
</dbReference>
<dbReference type="RefSeq" id="WP_119525616.1">
    <property type="nucleotide sequence ID" value="NZ_NRHC01000100.1"/>
</dbReference>
<feature type="domain" description="EamA" evidence="7">
    <location>
        <begin position="127"/>
        <end position="201"/>
    </location>
</feature>
<feature type="transmembrane region" description="Helical" evidence="6">
    <location>
        <begin position="329"/>
        <end position="347"/>
    </location>
</feature>
<feature type="transmembrane region" description="Helical" evidence="6">
    <location>
        <begin position="211"/>
        <end position="230"/>
    </location>
</feature>
<evidence type="ECO:0000256" key="1">
    <source>
        <dbReference type="ARBA" id="ARBA00004141"/>
    </source>
</evidence>
<dbReference type="InterPro" id="IPR000620">
    <property type="entry name" value="EamA_dom"/>
</dbReference>
<reference evidence="8 9" key="1">
    <citation type="submission" date="2017-08" db="EMBL/GenBank/DDBJ databases">
        <title>Reclassification of Bisgaard taxon 37 and 44.</title>
        <authorList>
            <person name="Christensen H."/>
        </authorList>
    </citation>
    <scope>NUCLEOTIDE SEQUENCE [LARGE SCALE GENOMIC DNA]</scope>
    <source>
        <strain evidence="8 9">B96_3</strain>
    </source>
</reference>
<feature type="region of interest" description="Disordered" evidence="5">
    <location>
        <begin position="370"/>
        <end position="396"/>
    </location>
</feature>
<evidence type="ECO:0000256" key="3">
    <source>
        <dbReference type="ARBA" id="ARBA00022989"/>
    </source>
</evidence>
<dbReference type="AlphaFoldDB" id="A0A3A1Y5K6"/>
<feature type="transmembrane region" description="Helical" evidence="6">
    <location>
        <begin position="275"/>
        <end position="299"/>
    </location>
</feature>
<dbReference type="GO" id="GO:0016020">
    <property type="term" value="C:membrane"/>
    <property type="evidence" value="ECO:0007669"/>
    <property type="project" value="UniProtKB-SubCell"/>
</dbReference>
<keyword evidence="4 6" id="KW-0472">Membrane</keyword>
<feature type="transmembrane region" description="Helical" evidence="6">
    <location>
        <begin position="161"/>
        <end position="178"/>
    </location>
</feature>
<feature type="compositionally biased region" description="Basic and acidic residues" evidence="5">
    <location>
        <begin position="378"/>
        <end position="396"/>
    </location>
</feature>
<comment type="subcellular location">
    <subcellularLocation>
        <location evidence="1">Membrane</location>
        <topology evidence="1">Multi-pass membrane protein</topology>
    </subcellularLocation>
</comment>
<comment type="caution">
    <text evidence="8">The sequence shown here is derived from an EMBL/GenBank/DDBJ whole genome shotgun (WGS) entry which is preliminary data.</text>
</comment>
<feature type="transmembrane region" description="Helical" evidence="6">
    <location>
        <begin position="39"/>
        <end position="56"/>
    </location>
</feature>
<evidence type="ECO:0000256" key="6">
    <source>
        <dbReference type="SAM" id="Phobius"/>
    </source>
</evidence>
<dbReference type="Pfam" id="PF00892">
    <property type="entry name" value="EamA"/>
    <property type="match status" value="2"/>
</dbReference>
<dbReference type="SUPFAM" id="SSF103481">
    <property type="entry name" value="Multidrug resistance efflux transporter EmrE"/>
    <property type="match status" value="2"/>
</dbReference>
<accession>A0A3A1Y5K6</accession>
<organism evidence="8 9">
    <name type="scientific">Psittacicella hinzii</name>
    <dbReference type="NCBI Taxonomy" id="2028575"/>
    <lineage>
        <taxon>Bacteria</taxon>
        <taxon>Pseudomonadati</taxon>
        <taxon>Pseudomonadota</taxon>
        <taxon>Gammaproteobacteria</taxon>
        <taxon>Pasteurellales</taxon>
        <taxon>Psittacicellaceae</taxon>
        <taxon>Psittacicella</taxon>
    </lineage>
</organism>
<sequence>MSNLTKGILLTLLSVFISAILGLLFKIIGEHISVYEKTLFRGISSLTISATVIYFIRRNLKKNQKKLTQEQAAKANIAMSTTTGGPSVALTTAATIIKTDELNHIEEHKRVKLIETNRKVPNYFGDRTNFWALLMRGVTGALAMFAYIYTCNTLSLADADMLAKLSSVFLIIIGAWFLKERTSITQFTVVIVSLVGAVLIIKPSFNNPNIFSYGVGLAGTICLALTYIAIRKLTNTKSGEHPLTIESCLALTIVALMIIPSIYSFQGFTGNGKYYLLLIFAAILSVLGQYCFTFAFRYAPSVEISVYSYSSLLWNCIFGFLFFATIPDIYSIIGYVAIVISGIYLFFYNKRRLQTLTNIRRMLRAEIQARKKAKAKNSKADTSKVDTSRAEVSTHE</sequence>
<keyword evidence="9" id="KW-1185">Reference proteome</keyword>
<dbReference type="OrthoDB" id="5565182at2"/>
<feature type="transmembrane region" description="Helical" evidence="6">
    <location>
        <begin position="242"/>
        <end position="263"/>
    </location>
</feature>
<evidence type="ECO:0000256" key="4">
    <source>
        <dbReference type="ARBA" id="ARBA00023136"/>
    </source>
</evidence>
<evidence type="ECO:0000256" key="5">
    <source>
        <dbReference type="SAM" id="MobiDB-lite"/>
    </source>
</evidence>
<protein>
    <recommendedName>
        <fullName evidence="7">EamA domain-containing protein</fullName>
    </recommendedName>
</protein>
<dbReference type="PANTHER" id="PTHR22911:SF6">
    <property type="entry name" value="SOLUTE CARRIER FAMILY 35 MEMBER G1"/>
    <property type="match status" value="1"/>
</dbReference>
<feature type="transmembrane region" description="Helical" evidence="6">
    <location>
        <begin position="306"/>
        <end position="323"/>
    </location>
</feature>
<dbReference type="InterPro" id="IPR037185">
    <property type="entry name" value="EmrE-like"/>
</dbReference>
<gene>
    <name evidence="8" type="ORF">CKF54_06845</name>
</gene>